<dbReference type="Gene3D" id="3.40.390.10">
    <property type="entry name" value="Collagenase (Catalytic Domain)"/>
    <property type="match status" value="1"/>
</dbReference>
<dbReference type="GO" id="GO:0005829">
    <property type="term" value="C:cytosol"/>
    <property type="evidence" value="ECO:0007669"/>
    <property type="project" value="UniProtKB-ARBA"/>
</dbReference>
<dbReference type="GO" id="GO:0004222">
    <property type="term" value="F:metalloendopeptidase activity"/>
    <property type="evidence" value="ECO:0007669"/>
    <property type="project" value="UniProtKB-EC"/>
</dbReference>
<dbReference type="Pfam" id="PF01432">
    <property type="entry name" value="Peptidase_M3"/>
    <property type="match status" value="1"/>
</dbReference>
<evidence type="ECO:0000256" key="9">
    <source>
        <dbReference type="RuleBase" id="RU003435"/>
    </source>
</evidence>
<evidence type="ECO:0000313" key="13">
    <source>
        <dbReference type="Proteomes" id="UP000092671"/>
    </source>
</evidence>
<dbReference type="InterPro" id="IPR045666">
    <property type="entry name" value="OpdA_N"/>
</dbReference>
<comment type="cofactor">
    <cofactor evidence="9">
        <name>Zn(2+)</name>
        <dbReference type="ChEBI" id="CHEBI:29105"/>
    </cofactor>
    <text evidence="9">Binds 1 zinc ion.</text>
</comment>
<name>A0A1B8PL47_MORNO</name>
<evidence type="ECO:0000256" key="5">
    <source>
        <dbReference type="ARBA" id="ARBA00022833"/>
    </source>
</evidence>
<accession>A0A1B8PL47</accession>
<dbReference type="GO" id="GO:0006518">
    <property type="term" value="P:peptide metabolic process"/>
    <property type="evidence" value="ECO:0007669"/>
    <property type="project" value="TreeGrafter"/>
</dbReference>
<dbReference type="Proteomes" id="UP000092671">
    <property type="component" value="Unassembled WGS sequence"/>
</dbReference>
<feature type="domain" description="Oligopeptidase A N-terminal" evidence="11">
    <location>
        <begin position="41"/>
        <end position="156"/>
    </location>
</feature>
<dbReference type="EC" id="3.4.24.70" evidence="8"/>
<dbReference type="GO" id="GO:0046872">
    <property type="term" value="F:metal ion binding"/>
    <property type="evidence" value="ECO:0007669"/>
    <property type="project" value="UniProtKB-UniRule"/>
</dbReference>
<organism evidence="12 13">
    <name type="scientific">Moraxella nonliquefaciens</name>
    <dbReference type="NCBI Taxonomy" id="478"/>
    <lineage>
        <taxon>Bacteria</taxon>
        <taxon>Pseudomonadati</taxon>
        <taxon>Pseudomonadota</taxon>
        <taxon>Gammaproteobacteria</taxon>
        <taxon>Moraxellales</taxon>
        <taxon>Moraxellaceae</taxon>
        <taxon>Moraxella</taxon>
    </lineage>
</organism>
<dbReference type="EMBL" id="LZDN01000004">
    <property type="protein sequence ID" value="OBX51707.1"/>
    <property type="molecule type" value="Genomic_DNA"/>
</dbReference>
<evidence type="ECO:0000259" key="10">
    <source>
        <dbReference type="Pfam" id="PF01432"/>
    </source>
</evidence>
<evidence type="ECO:0000256" key="6">
    <source>
        <dbReference type="ARBA" id="ARBA00023049"/>
    </source>
</evidence>
<sequence length="698" mass="77663">MIDFHTTIADDLDDRLHLVDFNKADASTLKTLVEQDLKVANEFLDDLPTTDEPTLALDVIGQFNRLNLKLNRSFGILSHLNSVASNTDLRTAHHDVLPALSAFSTKTGQSVKLYQLYKLVNDNLDELGADNALRRAVELALQGFTLSGIALDDDKKARFAKICADLSVLSAKFSDNTLDATQAFALPLTQEQLSGITPSGLALLKSAGDSYKSKHPNAVLATDYLATLDIPMYLAVMQYADDRMLRETLYHAYNTRASSVCSYGYDEYDNGDIMSKILTLRQEKAKLLGFDDYTQLSLVSKMASDKDEIESFLKTLAHHATPFALSELEEIQSLGKTLGLDKVEPWDVPYLAQKIRLDKYNLNSDEIRSYFPLPVVLDGLFDIIGKLFDVSFKERTADVPRWHDNVQFFELHDKNGLIGGVYLDLFARTAKRGGAWLSGFQEKHKDDDIEQLPVGFIVGNFSPAVDDLPSLLTFDEVITLFHEFGHGLHHLLTKITLSDVAGISGVEWDAVELPSQFMENFAIDKDGMTRISRHVKTGEPLPHDKLTALLNAKNFQSGLQTLRQIELGLFDLRIHGKSLTDYDEILAVANEVRDEIAIIKVPANNRFANTFSHIFAGGYASGYYSYKWAELLSADAFGKFESGENTATYGVFDATIGDVFKREILQMGASRTAKDNFVAFMGRDADMGALLRHSGFVK</sequence>
<feature type="domain" description="Peptidase M3A/M3B catalytic" evidence="10">
    <location>
        <begin position="236"/>
        <end position="695"/>
    </location>
</feature>
<dbReference type="InterPro" id="IPR045090">
    <property type="entry name" value="Pept_M3A_M3B"/>
</dbReference>
<dbReference type="InterPro" id="IPR024077">
    <property type="entry name" value="Neurolysin/TOP_dom2"/>
</dbReference>
<dbReference type="AlphaFoldDB" id="A0A1B8PL47"/>
<evidence type="ECO:0000256" key="1">
    <source>
        <dbReference type="ARBA" id="ARBA00006040"/>
    </source>
</evidence>
<reference evidence="12 13" key="1">
    <citation type="submission" date="2016-06" db="EMBL/GenBank/DDBJ databases">
        <title>Draft genome of Moraxella nonliquefaciens CCUG 60284.</title>
        <authorList>
            <person name="Salva-Serra F."/>
            <person name="Engstrom-Jakobsson H."/>
            <person name="Thorell K."/>
            <person name="Gonzales-Siles L."/>
            <person name="Karlsson R."/>
            <person name="Boulund F."/>
            <person name="Engstrand L."/>
            <person name="Kristiansson E."/>
            <person name="Moore E."/>
        </authorList>
    </citation>
    <scope>NUCLEOTIDE SEQUENCE [LARGE SCALE GENOMIC DNA]</scope>
    <source>
        <strain evidence="12 13">CCUG 60284</strain>
    </source>
</reference>
<protein>
    <recommendedName>
        <fullName evidence="8">oligopeptidase A</fullName>
        <ecNumber evidence="8">3.4.24.70</ecNumber>
    </recommendedName>
</protein>
<dbReference type="OrthoDB" id="9773538at2"/>
<dbReference type="Gene3D" id="1.10.1370.10">
    <property type="entry name" value="Neurolysin, domain 3"/>
    <property type="match status" value="1"/>
</dbReference>
<gene>
    <name evidence="12" type="ORF">A9Z60_06825</name>
</gene>
<evidence type="ECO:0000256" key="8">
    <source>
        <dbReference type="ARBA" id="ARBA00026100"/>
    </source>
</evidence>
<dbReference type="RefSeq" id="WP_066892327.1">
    <property type="nucleotide sequence ID" value="NZ_LZDN01000004.1"/>
</dbReference>
<dbReference type="CDD" id="cd06456">
    <property type="entry name" value="M3A_DCP"/>
    <property type="match status" value="1"/>
</dbReference>
<keyword evidence="3 9" id="KW-0479">Metal-binding</keyword>
<keyword evidence="2 9" id="KW-0645">Protease</keyword>
<keyword evidence="4 9" id="KW-0378">Hydrolase</keyword>
<evidence type="ECO:0000256" key="3">
    <source>
        <dbReference type="ARBA" id="ARBA00022723"/>
    </source>
</evidence>
<comment type="caution">
    <text evidence="12">The sequence shown here is derived from an EMBL/GenBank/DDBJ whole genome shotgun (WGS) entry which is preliminary data.</text>
</comment>
<keyword evidence="6 9" id="KW-0482">Metalloprotease</keyword>
<evidence type="ECO:0000256" key="7">
    <source>
        <dbReference type="ARBA" id="ARBA00024603"/>
    </source>
</evidence>
<evidence type="ECO:0000313" key="12">
    <source>
        <dbReference type="EMBL" id="OBX51707.1"/>
    </source>
</evidence>
<keyword evidence="5 9" id="KW-0862">Zinc</keyword>
<dbReference type="Pfam" id="PF19310">
    <property type="entry name" value="TOP_N"/>
    <property type="match status" value="1"/>
</dbReference>
<dbReference type="InterPro" id="IPR024079">
    <property type="entry name" value="MetalloPept_cat_dom_sf"/>
</dbReference>
<evidence type="ECO:0000256" key="2">
    <source>
        <dbReference type="ARBA" id="ARBA00022670"/>
    </source>
</evidence>
<comment type="similarity">
    <text evidence="1 9">Belongs to the peptidase M3 family.</text>
</comment>
<dbReference type="InterPro" id="IPR034005">
    <property type="entry name" value="M3A_DCP"/>
</dbReference>
<evidence type="ECO:0000256" key="4">
    <source>
        <dbReference type="ARBA" id="ARBA00022801"/>
    </source>
</evidence>
<dbReference type="InterPro" id="IPR001567">
    <property type="entry name" value="Pept_M3A_M3B_dom"/>
</dbReference>
<dbReference type="GO" id="GO:0006508">
    <property type="term" value="P:proteolysis"/>
    <property type="evidence" value="ECO:0007669"/>
    <property type="project" value="UniProtKB-KW"/>
</dbReference>
<dbReference type="PANTHER" id="PTHR11804">
    <property type="entry name" value="PROTEASE M3 THIMET OLIGOPEPTIDASE-RELATED"/>
    <property type="match status" value="1"/>
</dbReference>
<dbReference type="SUPFAM" id="SSF55486">
    <property type="entry name" value="Metalloproteases ('zincins'), catalytic domain"/>
    <property type="match status" value="1"/>
</dbReference>
<dbReference type="Gene3D" id="1.10.1370.40">
    <property type="match status" value="1"/>
</dbReference>
<comment type="catalytic activity">
    <reaction evidence="7">
        <text>Hydrolysis of oligopeptides, with broad specificity. Gly or Ala commonly occur as P1 or P1' residues, but more distant residues are also important, as is shown by the fact that Z-Gly-Pro-Gly-|-Gly-Pro-Ala is cleaved, but not Z-(Gly)(5).</text>
        <dbReference type="EC" id="3.4.24.70"/>
    </reaction>
</comment>
<dbReference type="FunFam" id="3.40.390.10:FF:000009">
    <property type="entry name" value="Oligopeptidase A"/>
    <property type="match status" value="1"/>
</dbReference>
<dbReference type="PANTHER" id="PTHR11804:SF84">
    <property type="entry name" value="SACCHAROLYSIN"/>
    <property type="match status" value="1"/>
</dbReference>
<proteinExistence type="inferred from homology"/>
<evidence type="ECO:0000259" key="11">
    <source>
        <dbReference type="Pfam" id="PF19310"/>
    </source>
</evidence>